<feature type="region of interest" description="Disordered" evidence="1">
    <location>
        <begin position="1"/>
        <end position="134"/>
    </location>
</feature>
<feature type="compositionally biased region" description="Polar residues" evidence="1">
    <location>
        <begin position="12"/>
        <end position="21"/>
    </location>
</feature>
<evidence type="ECO:0000313" key="2">
    <source>
        <dbReference type="EMBL" id="MFC5819207.1"/>
    </source>
</evidence>
<accession>A0ABW1C1K6</accession>
<feature type="region of interest" description="Disordered" evidence="1">
    <location>
        <begin position="177"/>
        <end position="206"/>
    </location>
</feature>
<dbReference type="RefSeq" id="WP_219550833.1">
    <property type="nucleotide sequence ID" value="NZ_JAHKRN010000063.1"/>
</dbReference>
<evidence type="ECO:0000313" key="3">
    <source>
        <dbReference type="Proteomes" id="UP001596096"/>
    </source>
</evidence>
<proteinExistence type="predicted"/>
<protein>
    <submittedName>
        <fullName evidence="2">Uncharacterized protein</fullName>
    </submittedName>
</protein>
<name>A0ABW1C1K6_9ACTN</name>
<comment type="caution">
    <text evidence="2">The sequence shown here is derived from an EMBL/GenBank/DDBJ whole genome shotgun (WGS) entry which is preliminary data.</text>
</comment>
<keyword evidence="3" id="KW-1185">Reference proteome</keyword>
<evidence type="ECO:0000256" key="1">
    <source>
        <dbReference type="SAM" id="MobiDB-lite"/>
    </source>
</evidence>
<reference evidence="3" key="1">
    <citation type="journal article" date="2019" name="Int. J. Syst. Evol. Microbiol.">
        <title>The Global Catalogue of Microorganisms (GCM) 10K type strain sequencing project: providing services to taxonomists for standard genome sequencing and annotation.</title>
        <authorList>
            <consortium name="The Broad Institute Genomics Platform"/>
            <consortium name="The Broad Institute Genome Sequencing Center for Infectious Disease"/>
            <person name="Wu L."/>
            <person name="Ma J."/>
        </authorList>
    </citation>
    <scope>NUCLEOTIDE SEQUENCE [LARGE SCALE GENOMIC DNA]</scope>
    <source>
        <strain evidence="3">CGMCC 4.7106</strain>
    </source>
</reference>
<dbReference type="Proteomes" id="UP001596096">
    <property type="component" value="Unassembled WGS sequence"/>
</dbReference>
<gene>
    <name evidence="2" type="ORF">ACFPUY_29270</name>
</gene>
<organism evidence="2 3">
    <name type="scientific">Nonomuraea harbinensis</name>
    <dbReference type="NCBI Taxonomy" id="1286938"/>
    <lineage>
        <taxon>Bacteria</taxon>
        <taxon>Bacillati</taxon>
        <taxon>Actinomycetota</taxon>
        <taxon>Actinomycetes</taxon>
        <taxon>Streptosporangiales</taxon>
        <taxon>Streptosporangiaceae</taxon>
        <taxon>Nonomuraea</taxon>
    </lineage>
</organism>
<dbReference type="EMBL" id="JBHSNW010000017">
    <property type="protein sequence ID" value="MFC5819207.1"/>
    <property type="molecule type" value="Genomic_DNA"/>
</dbReference>
<sequence>MSVTVEARKTWQAANSRADSNQGQHGGGQHHRTHGEQQQDARLVGETQPGRPSRDAGPPEPERCHRIPDQHEAEDEGHDAQERVPLGARQREARADQQQSGQDPYAVGQKVGQHEDVSVSQGVVGEGPCPRQGEGRVGHAFWERASAGSRDVEVFMVLSVPQFDGWGGLVGAKWRSPSRAVDDPAGTRGETRPGMTAWPKVSPTGR</sequence>
<feature type="compositionally biased region" description="Basic and acidic residues" evidence="1">
    <location>
        <begin position="60"/>
        <end position="71"/>
    </location>
</feature>